<keyword evidence="2" id="KW-1185">Reference proteome</keyword>
<dbReference type="InterPro" id="IPR021431">
    <property type="entry name" value="DUF3080"/>
</dbReference>
<dbReference type="AlphaFoldDB" id="A0AA41WWF8"/>
<sequence length="319" mass="36162">MLGCSGQSELESATQDYAERITRVINIDIDIGQPAISLSYPEAPERVLTIPDKTLKLSEFYAINNCPLAPLIAQRNTALGKVETPSRRYVYELNVLNALAICAEQVDESETRIQQKLTDLTSHKTSQISMVRAKLLQDSEAIRLGTGFSRAFLAPNDSKTSQGFTETLLALEFLSSLANDTSVSYEELETHLESLEKYRLLAVMWRTQQYISNTLPAITTALDQYATEMNCSVQTTDKTEILDNILNMFFVNKIQAIGGQLNAYHYQFKPLIEELLNEPFLASSVKTYWHTQTHDEFTKYQNTIKQHVQAWQNIREQCS</sequence>
<dbReference type="Pfam" id="PF11279">
    <property type="entry name" value="DUF3080"/>
    <property type="match status" value="1"/>
</dbReference>
<name>A0AA41WWF8_9ALTE</name>
<evidence type="ECO:0000313" key="2">
    <source>
        <dbReference type="Proteomes" id="UP001165413"/>
    </source>
</evidence>
<protein>
    <submittedName>
        <fullName evidence="1">DUF3080 domain-containing protein</fullName>
    </submittedName>
</protein>
<dbReference type="Proteomes" id="UP001165413">
    <property type="component" value="Unassembled WGS sequence"/>
</dbReference>
<organism evidence="1 2">
    <name type="scientific">Opacimonas viscosa</name>
    <dbReference type="NCBI Taxonomy" id="2961944"/>
    <lineage>
        <taxon>Bacteria</taxon>
        <taxon>Pseudomonadati</taxon>
        <taxon>Pseudomonadota</taxon>
        <taxon>Gammaproteobacteria</taxon>
        <taxon>Alteromonadales</taxon>
        <taxon>Alteromonadaceae</taxon>
        <taxon>Opacimonas</taxon>
    </lineage>
</organism>
<comment type="caution">
    <text evidence="1">The sequence shown here is derived from an EMBL/GenBank/DDBJ whole genome shotgun (WGS) entry which is preliminary data.</text>
</comment>
<dbReference type="EMBL" id="JANATA010000001">
    <property type="protein sequence ID" value="MCP3427625.1"/>
    <property type="molecule type" value="Genomic_DNA"/>
</dbReference>
<gene>
    <name evidence="1" type="ORF">NLF92_01525</name>
</gene>
<accession>A0AA41WWF8</accession>
<reference evidence="1" key="1">
    <citation type="submission" date="2022-07" db="EMBL/GenBank/DDBJ databases">
        <title>Characterization of the Novel Bacterium Alteromonas immobilis LMIT006 and Alteromonas gregis LMIT007.</title>
        <authorList>
            <person name="Lin X."/>
        </authorList>
    </citation>
    <scope>NUCLEOTIDE SEQUENCE</scope>
    <source>
        <strain evidence="1">LMIT007</strain>
    </source>
</reference>
<evidence type="ECO:0000313" key="1">
    <source>
        <dbReference type="EMBL" id="MCP3427625.1"/>
    </source>
</evidence>
<proteinExistence type="predicted"/>
<dbReference type="RefSeq" id="WP_254098145.1">
    <property type="nucleotide sequence ID" value="NZ_JANATA010000001.1"/>
</dbReference>